<feature type="non-terminal residue" evidence="4">
    <location>
        <position position="1"/>
    </location>
</feature>
<evidence type="ECO:0000256" key="1">
    <source>
        <dbReference type="ARBA" id="ARBA00023268"/>
    </source>
</evidence>
<feature type="domain" description="Reverse transcriptase/retrotransposon-derived protein RNase H-like" evidence="3">
    <location>
        <begin position="14"/>
        <end position="84"/>
    </location>
</feature>
<feature type="non-terminal residue" evidence="4">
    <location>
        <position position="195"/>
    </location>
</feature>
<dbReference type="InterPro" id="IPR041577">
    <property type="entry name" value="RT_RNaseH_2"/>
</dbReference>
<reference evidence="4" key="1">
    <citation type="submission" date="2014-09" db="EMBL/GenBank/DDBJ databases">
        <authorList>
            <person name="Magalhaes I.L.F."/>
            <person name="Oliveira U."/>
            <person name="Santos F.R."/>
            <person name="Vidigal T.H.D.A."/>
            <person name="Brescovit A.D."/>
            <person name="Santos A.J."/>
        </authorList>
    </citation>
    <scope>NUCLEOTIDE SEQUENCE</scope>
</reference>
<proteinExistence type="predicted"/>
<dbReference type="EMBL" id="GBRD01012635">
    <property type="protein sequence ID" value="JAG53189.1"/>
    <property type="molecule type" value="Transcribed_RNA"/>
</dbReference>
<evidence type="ECO:0000313" key="4">
    <source>
        <dbReference type="EMBL" id="JAG53189.1"/>
    </source>
</evidence>
<organism evidence="4">
    <name type="scientific">Lygus hesperus</name>
    <name type="common">Western plant bug</name>
    <dbReference type="NCBI Taxonomy" id="30085"/>
    <lineage>
        <taxon>Eukaryota</taxon>
        <taxon>Metazoa</taxon>
        <taxon>Ecdysozoa</taxon>
        <taxon>Arthropoda</taxon>
        <taxon>Hexapoda</taxon>
        <taxon>Insecta</taxon>
        <taxon>Pterygota</taxon>
        <taxon>Neoptera</taxon>
        <taxon>Paraneoptera</taxon>
        <taxon>Hemiptera</taxon>
        <taxon>Heteroptera</taxon>
        <taxon>Panheteroptera</taxon>
        <taxon>Cimicomorpha</taxon>
        <taxon>Miridae</taxon>
        <taxon>Mirini</taxon>
        <taxon>Lygus</taxon>
    </lineage>
</organism>
<dbReference type="PANTHER" id="PTHR37984:SF5">
    <property type="entry name" value="PROTEIN NYNRIN-LIKE"/>
    <property type="match status" value="1"/>
</dbReference>
<dbReference type="InterPro" id="IPR043502">
    <property type="entry name" value="DNA/RNA_pol_sf"/>
</dbReference>
<dbReference type="GO" id="GO:0003824">
    <property type="term" value="F:catalytic activity"/>
    <property type="evidence" value="ECO:0007669"/>
    <property type="project" value="UniProtKB-KW"/>
</dbReference>
<keyword evidence="1" id="KW-0511">Multifunctional enzyme</keyword>
<dbReference type="SUPFAM" id="SSF56672">
    <property type="entry name" value="DNA/RNA polymerases"/>
    <property type="match status" value="1"/>
</dbReference>
<dbReference type="Pfam" id="PF17919">
    <property type="entry name" value="RT_RNaseH_2"/>
    <property type="match status" value="1"/>
</dbReference>
<dbReference type="GO" id="GO:0071897">
    <property type="term" value="P:DNA biosynthetic process"/>
    <property type="evidence" value="ECO:0007669"/>
    <property type="project" value="UniProtKB-ARBA"/>
</dbReference>
<dbReference type="AlphaFoldDB" id="A0A0K8SJ76"/>
<protein>
    <recommendedName>
        <fullName evidence="3">Reverse transcriptase/retrotransposon-derived protein RNase H-like domain-containing protein</fullName>
    </recommendedName>
</protein>
<name>A0A0K8SJ76_LYGHE</name>
<feature type="region of interest" description="Disordered" evidence="2">
    <location>
        <begin position="159"/>
        <end position="195"/>
    </location>
</feature>
<evidence type="ECO:0000259" key="3">
    <source>
        <dbReference type="Pfam" id="PF17919"/>
    </source>
</evidence>
<dbReference type="PANTHER" id="PTHR37984">
    <property type="entry name" value="PROTEIN CBG26694"/>
    <property type="match status" value="1"/>
</dbReference>
<accession>A0A0K8SJ76</accession>
<evidence type="ECO:0000256" key="2">
    <source>
        <dbReference type="SAM" id="MobiDB-lite"/>
    </source>
</evidence>
<sequence length="195" mass="21418">PLNNHMRKDVKWNWDISCEKAFTDSKFLLSGKVALAFFDPDKPLVLTVDASSVGVGAVLCHPVSGNLIPIAFESASLNSAQRAWVWVLLLPFVHPPVWSKGVVLQQLSHVTYLIQVERGDQHRVHRSQLRPRISDSGRSPTVVEVPSSLPLRANVARDGPEGSILADGQENGQAEMRVPKAEMRVPIPPVSLSHT</sequence>
<dbReference type="InterPro" id="IPR050951">
    <property type="entry name" value="Retrovirus_Pol_polyprotein"/>
</dbReference>